<dbReference type="EMBL" id="CAJVCH010570004">
    <property type="protein sequence ID" value="CAG7833741.1"/>
    <property type="molecule type" value="Genomic_DNA"/>
</dbReference>
<protein>
    <submittedName>
        <fullName evidence="9">Uncharacterized protein</fullName>
    </submittedName>
</protein>
<evidence type="ECO:0000256" key="7">
    <source>
        <dbReference type="ARBA" id="ARBA00023180"/>
    </source>
</evidence>
<evidence type="ECO:0000256" key="4">
    <source>
        <dbReference type="ARBA" id="ARBA00022989"/>
    </source>
</evidence>
<comment type="caution">
    <text evidence="9">The sequence shown here is derived from an EMBL/GenBank/DDBJ whole genome shotgun (WGS) entry which is preliminary data.</text>
</comment>
<organism evidence="9 10">
    <name type="scientific">Allacma fusca</name>
    <dbReference type="NCBI Taxonomy" id="39272"/>
    <lineage>
        <taxon>Eukaryota</taxon>
        <taxon>Metazoa</taxon>
        <taxon>Ecdysozoa</taxon>
        <taxon>Arthropoda</taxon>
        <taxon>Hexapoda</taxon>
        <taxon>Collembola</taxon>
        <taxon>Symphypleona</taxon>
        <taxon>Sminthuridae</taxon>
        <taxon>Allacma</taxon>
    </lineage>
</organism>
<evidence type="ECO:0000256" key="2">
    <source>
        <dbReference type="ARBA" id="ARBA00022475"/>
    </source>
</evidence>
<evidence type="ECO:0000313" key="10">
    <source>
        <dbReference type="Proteomes" id="UP000708208"/>
    </source>
</evidence>
<dbReference type="Proteomes" id="UP000708208">
    <property type="component" value="Unassembled WGS sequence"/>
</dbReference>
<dbReference type="GO" id="GO:0005886">
    <property type="term" value="C:plasma membrane"/>
    <property type="evidence" value="ECO:0007669"/>
    <property type="project" value="UniProtKB-SubCell"/>
</dbReference>
<keyword evidence="3 8" id="KW-0812">Transmembrane</keyword>
<feature type="transmembrane region" description="Helical" evidence="8">
    <location>
        <begin position="531"/>
        <end position="555"/>
    </location>
</feature>
<evidence type="ECO:0000313" key="9">
    <source>
        <dbReference type="EMBL" id="CAG7833741.1"/>
    </source>
</evidence>
<evidence type="ECO:0000256" key="6">
    <source>
        <dbReference type="ARBA" id="ARBA00023170"/>
    </source>
</evidence>
<keyword evidence="2" id="KW-1003">Cell membrane</keyword>
<sequence>MIASNPTYFTKNVFNQKYSSGCSLVIYLGSVLLPQLQLIDQNWVIHIPGSTYRTFHFFFEESIPDNFWRTSFIRRLCNVLVLSKNSNESSWTLLAPNHLDGAAGFTSIGRMSSSEICINLPPHVMDRRNMFWNTWSDFRGQHLRVGAPATGADTQKAVKMYREQEIFNFDALIISEISDLLNATPKIIYSDISRGFGSKLSNGTWSSYVGKLKRDEIEISLPFSPFENQFSEILMSKVVIFSPLQFFAPLPNKQEMSLMFLVKPLDLSTWMALLLCVGANTLTFCAVTACTPSLGSANSVDTITQMIRNAGNFLNVLIDQPFPSYMLKHRRLVSGNRILCMVWLFAIIVVGNHYKSVVISILVEPILVKPPLNVDELLKSNFQLNFPMYKAFNFDERLPWIKYLKYPVRDFGTHISGCLKTILEGNNVCLFSRSYLYVFASNMLVDSFGKLKFLVSKDALLASASAFGISQRNPQLKIAVDRSVDVIIEGALDSFWIEMEFYQKSLKSIHRKKNETSADILDDGLVDKELMLYPVLILLAGISFASFCITVELLYHYKHRARVFVIPGDRQTRISKSETNRKRVICM</sequence>
<evidence type="ECO:0000256" key="8">
    <source>
        <dbReference type="SAM" id="Phobius"/>
    </source>
</evidence>
<comment type="subcellular location">
    <subcellularLocation>
        <location evidence="1">Cell membrane</location>
        <topology evidence="1">Multi-pass membrane protein</topology>
    </subcellularLocation>
</comment>
<evidence type="ECO:0000256" key="3">
    <source>
        <dbReference type="ARBA" id="ARBA00022692"/>
    </source>
</evidence>
<keyword evidence="7" id="KW-0325">Glycoprotein</keyword>
<gene>
    <name evidence="9" type="ORF">AFUS01_LOCUS43327</name>
</gene>
<reference evidence="9" key="1">
    <citation type="submission" date="2021-06" db="EMBL/GenBank/DDBJ databases">
        <authorList>
            <person name="Hodson N. C."/>
            <person name="Mongue J. A."/>
            <person name="Jaron S. K."/>
        </authorList>
    </citation>
    <scope>NUCLEOTIDE SEQUENCE</scope>
</reference>
<dbReference type="InterPro" id="IPR052192">
    <property type="entry name" value="Insect_Ionotropic_Sensory_Rcpt"/>
</dbReference>
<dbReference type="PANTHER" id="PTHR42643">
    <property type="entry name" value="IONOTROPIC RECEPTOR 20A-RELATED"/>
    <property type="match status" value="1"/>
</dbReference>
<keyword evidence="4 8" id="KW-1133">Transmembrane helix</keyword>
<keyword evidence="10" id="KW-1185">Reference proteome</keyword>
<accession>A0A8J2LLX9</accession>
<keyword evidence="6" id="KW-0675">Receptor</keyword>
<dbReference type="AlphaFoldDB" id="A0A8J2LLX9"/>
<proteinExistence type="predicted"/>
<evidence type="ECO:0000256" key="1">
    <source>
        <dbReference type="ARBA" id="ARBA00004651"/>
    </source>
</evidence>
<evidence type="ECO:0000256" key="5">
    <source>
        <dbReference type="ARBA" id="ARBA00023136"/>
    </source>
</evidence>
<dbReference type="PANTHER" id="PTHR42643:SF24">
    <property type="entry name" value="IONOTROPIC RECEPTOR 60A"/>
    <property type="match status" value="1"/>
</dbReference>
<name>A0A8J2LLX9_9HEXA</name>
<keyword evidence="5 8" id="KW-0472">Membrane</keyword>